<keyword evidence="3" id="KW-0175">Coiled coil</keyword>
<evidence type="ECO:0000256" key="2">
    <source>
        <dbReference type="ARBA" id="ARBA00022840"/>
    </source>
</evidence>
<comment type="caution">
    <text evidence="6">The sequence shown here is derived from an EMBL/GenBank/DDBJ whole genome shotgun (WGS) entry which is preliminary data.</text>
</comment>
<name>A0ABD5XCF7_9EURY</name>
<dbReference type="InterPro" id="IPR003593">
    <property type="entry name" value="AAA+_ATPase"/>
</dbReference>
<sequence>MHFFESPPAKDFENIAGMDDLKADLQEKIIEPLDGKQVYAQFGVGVENGILLYGPPGTGKTHIARCLAGELGVNFAPVTTGDVAGPSLGIGVQLIRTLFEEARQNQPALIFFDELDAIATDRSSRSQHHDRKQMVSQLLQELSALDNEEIVIIGGTNDPDAIDDAIIRSGRFDSKIRIPKPGFETRGAIFTYHLPAQCEEIDPDRFKHATQNFSASDLVQAANGASRRAARRFLHTNSSSVTITEEEIFDAIDDVRSNHRQLGEYVSQPPATGFEAVAGMNGLKTRLQEIVIDPLERPQEYERFGISVETGILLYGPPGTGKTHITHCLAGELGINYVECRTSELVSKFVGQGAKNVDQLFQEATQHSPCLVFLDELDALATDRTQTQQTQSQRQMVNQFLQELSELHAADETVIVIGATNRPGDIDTAILRTGRFNEKIEVPPPDGKTRVQILQSHLEAPTGALNLEQIITRTQGFVASDMEQLATESARHALRRSRENDTSAKVTQQDIEAAIRRLESPQTIQSPRQRVVTN</sequence>
<dbReference type="Gene3D" id="1.10.8.60">
    <property type="match status" value="2"/>
</dbReference>
<dbReference type="PROSITE" id="PS00674">
    <property type="entry name" value="AAA"/>
    <property type="match status" value="2"/>
</dbReference>
<dbReference type="Pfam" id="PF00004">
    <property type="entry name" value="AAA"/>
    <property type="match status" value="2"/>
</dbReference>
<feature type="domain" description="AAA+ ATPase" evidence="5">
    <location>
        <begin position="46"/>
        <end position="182"/>
    </location>
</feature>
<gene>
    <name evidence="6" type="ORF">ACFQJ7_08510</name>
</gene>
<keyword evidence="2 4" id="KW-0067">ATP-binding</keyword>
<dbReference type="InterPro" id="IPR003960">
    <property type="entry name" value="ATPase_AAA_CS"/>
</dbReference>
<dbReference type="PANTHER" id="PTHR23077">
    <property type="entry name" value="AAA-FAMILY ATPASE"/>
    <property type="match status" value="1"/>
</dbReference>
<dbReference type="InterPro" id="IPR050168">
    <property type="entry name" value="AAA_ATPase_domain"/>
</dbReference>
<reference evidence="6 7" key="1">
    <citation type="journal article" date="2014" name="Int. J. Syst. Evol. Microbiol.">
        <title>Complete genome sequence of Corynebacterium casei LMG S-19264T (=DSM 44701T), isolated from a smear-ripened cheese.</title>
        <authorList>
            <consortium name="US DOE Joint Genome Institute (JGI-PGF)"/>
            <person name="Walter F."/>
            <person name="Albersmeier A."/>
            <person name="Kalinowski J."/>
            <person name="Ruckert C."/>
        </authorList>
    </citation>
    <scope>NUCLEOTIDE SEQUENCE [LARGE SCALE GENOMIC DNA]</scope>
    <source>
        <strain evidence="6 7">CGMCC 4.7215</strain>
    </source>
</reference>
<dbReference type="AlphaFoldDB" id="A0ABD5XCF7"/>
<dbReference type="SUPFAM" id="SSF52540">
    <property type="entry name" value="P-loop containing nucleoside triphosphate hydrolases"/>
    <property type="match status" value="2"/>
</dbReference>
<dbReference type="InterPro" id="IPR003959">
    <property type="entry name" value="ATPase_AAA_core"/>
</dbReference>
<keyword evidence="1 4" id="KW-0547">Nucleotide-binding</keyword>
<evidence type="ECO:0000256" key="4">
    <source>
        <dbReference type="RuleBase" id="RU003651"/>
    </source>
</evidence>
<dbReference type="GO" id="GO:0005524">
    <property type="term" value="F:ATP binding"/>
    <property type="evidence" value="ECO:0007669"/>
    <property type="project" value="UniProtKB-KW"/>
</dbReference>
<dbReference type="EMBL" id="JBHSZQ010000014">
    <property type="protein sequence ID" value="MFC7126077.1"/>
    <property type="molecule type" value="Genomic_DNA"/>
</dbReference>
<dbReference type="Gene3D" id="3.40.50.300">
    <property type="entry name" value="P-loop containing nucleotide triphosphate hydrolases"/>
    <property type="match status" value="2"/>
</dbReference>
<dbReference type="FunFam" id="3.40.50.300:FF:001025">
    <property type="entry name" value="ATPase family, AAA domain-containing 2B"/>
    <property type="match status" value="2"/>
</dbReference>
<evidence type="ECO:0000313" key="6">
    <source>
        <dbReference type="EMBL" id="MFC7126077.1"/>
    </source>
</evidence>
<evidence type="ECO:0000256" key="1">
    <source>
        <dbReference type="ARBA" id="ARBA00022741"/>
    </source>
</evidence>
<dbReference type="SMART" id="SM00382">
    <property type="entry name" value="AAA"/>
    <property type="match status" value="2"/>
</dbReference>
<evidence type="ECO:0000259" key="5">
    <source>
        <dbReference type="SMART" id="SM00382"/>
    </source>
</evidence>
<dbReference type="InterPro" id="IPR041569">
    <property type="entry name" value="AAA_lid_3"/>
</dbReference>
<dbReference type="Proteomes" id="UP001596414">
    <property type="component" value="Unassembled WGS sequence"/>
</dbReference>
<dbReference type="Pfam" id="PF17862">
    <property type="entry name" value="AAA_lid_3"/>
    <property type="match status" value="1"/>
</dbReference>
<organism evidence="6 7">
    <name type="scientific">Halovenus rubra</name>
    <dbReference type="NCBI Taxonomy" id="869890"/>
    <lineage>
        <taxon>Archaea</taxon>
        <taxon>Methanobacteriati</taxon>
        <taxon>Methanobacteriota</taxon>
        <taxon>Stenosarchaea group</taxon>
        <taxon>Halobacteria</taxon>
        <taxon>Halobacteriales</taxon>
        <taxon>Haloarculaceae</taxon>
        <taxon>Halovenus</taxon>
    </lineage>
</organism>
<dbReference type="InterPro" id="IPR027417">
    <property type="entry name" value="P-loop_NTPase"/>
</dbReference>
<comment type="similarity">
    <text evidence="4">Belongs to the AAA ATPase family.</text>
</comment>
<protein>
    <submittedName>
        <fullName evidence="6">AAA family ATPase</fullName>
    </submittedName>
</protein>
<proteinExistence type="inferred from homology"/>
<accession>A0ABD5XCF7</accession>
<dbReference type="RefSeq" id="WP_267638985.1">
    <property type="nucleotide sequence ID" value="NZ_JAODIY010000047.1"/>
</dbReference>
<feature type="domain" description="AAA+ ATPase" evidence="5">
    <location>
        <begin position="308"/>
        <end position="446"/>
    </location>
</feature>
<evidence type="ECO:0000313" key="7">
    <source>
        <dbReference type="Proteomes" id="UP001596414"/>
    </source>
</evidence>
<evidence type="ECO:0000256" key="3">
    <source>
        <dbReference type="ARBA" id="ARBA00023054"/>
    </source>
</evidence>
<dbReference type="CDD" id="cd19481">
    <property type="entry name" value="RecA-like_protease"/>
    <property type="match status" value="1"/>
</dbReference>